<evidence type="ECO:0000313" key="2">
    <source>
        <dbReference type="EMBL" id="MFD0849982.1"/>
    </source>
</evidence>
<proteinExistence type="predicted"/>
<keyword evidence="2" id="KW-0067">ATP-binding</keyword>
<evidence type="ECO:0000256" key="1">
    <source>
        <dbReference type="SAM" id="MobiDB-lite"/>
    </source>
</evidence>
<feature type="non-terminal residue" evidence="2">
    <location>
        <position position="577"/>
    </location>
</feature>
<dbReference type="EMBL" id="JBHTIK010000015">
    <property type="protein sequence ID" value="MFD0849982.1"/>
    <property type="molecule type" value="Genomic_DNA"/>
</dbReference>
<sequence length="577" mass="66323">MPELRKPDMAAVLARTNLARHIGGFLLPVFEAVSNSIHSITDKYSTKKSGIDGKITIRVTDTTNISDFKVSVLDNGNGLDPKNFEAFLTPFTGNKLRKNGKGFGRFIAFKVFEAVEYESKIAEKDVTFRFDFNVYRDEEIEQRSGRREFPFDEGCLVTYSKVKSEYHNGWKSINEKSFLDQITQNFLTYLVDGSMPQTEVIFNGNSTDLRSHFLSVFKHEETHDFHIDLEGEKFLFKLDVSRVDRGVPFNRHTIIFFADNRILGQGRSIEGKLGRAYFEDTDEREYVIIASVSGEYLDRHANNDRTFLEASEDNIKEIIDAACALVLKTEKGQNEIIKSEQKQEVIGLLQSHPLLRFGLDGKTIEQYVKQKPNSWKRERFVSDLAVQRLRAERRWDEYVQETVSDKALFKERKDKLLEKVTDTYRDALSEYVVHRRAVLEVAEGLRRFTDEMKMSAEDAVHQLIFPRNSDTTETKYYQHNLWLLDERLSFVSYASSDRTLHGGRRSAGDKVVDIAFYDEIFVAGGDGTSAVMIVEFKKPGRNDYSFGADGRDPIRFRGQSLTGDSEVDSRLSFGRRR</sequence>
<dbReference type="Proteomes" id="UP001597124">
    <property type="component" value="Unassembled WGS sequence"/>
</dbReference>
<dbReference type="SUPFAM" id="SSF55874">
    <property type="entry name" value="ATPase domain of HSP90 chaperone/DNA topoisomerase II/histidine kinase"/>
    <property type="match status" value="1"/>
</dbReference>
<accession>A0ABW3C888</accession>
<evidence type="ECO:0000313" key="3">
    <source>
        <dbReference type="Proteomes" id="UP001597124"/>
    </source>
</evidence>
<dbReference type="Gene3D" id="3.30.565.10">
    <property type="entry name" value="Histidine kinase-like ATPase, C-terminal domain"/>
    <property type="match status" value="1"/>
</dbReference>
<keyword evidence="2" id="KW-0547">Nucleotide-binding</keyword>
<gene>
    <name evidence="2" type="ORF">ACFQ00_16725</name>
</gene>
<dbReference type="GO" id="GO:0005524">
    <property type="term" value="F:ATP binding"/>
    <property type="evidence" value="ECO:0007669"/>
    <property type="project" value="UniProtKB-KW"/>
</dbReference>
<name>A0ABW3C888_SPHXN</name>
<comment type="caution">
    <text evidence="2">The sequence shown here is derived from an EMBL/GenBank/DDBJ whole genome shotgun (WGS) entry which is preliminary data.</text>
</comment>
<reference evidence="3" key="1">
    <citation type="journal article" date="2019" name="Int. J. Syst. Evol. Microbiol.">
        <title>The Global Catalogue of Microorganisms (GCM) 10K type strain sequencing project: providing services to taxonomists for standard genome sequencing and annotation.</title>
        <authorList>
            <consortium name="The Broad Institute Genomics Platform"/>
            <consortium name="The Broad Institute Genome Sequencing Center for Infectious Disease"/>
            <person name="Wu L."/>
            <person name="Ma J."/>
        </authorList>
    </citation>
    <scope>NUCLEOTIDE SEQUENCE [LARGE SCALE GENOMIC DNA]</scope>
    <source>
        <strain evidence="3">CCUG 52537</strain>
    </source>
</reference>
<dbReference type="InterPro" id="IPR036890">
    <property type="entry name" value="HATPase_C_sf"/>
</dbReference>
<protein>
    <submittedName>
        <fullName evidence="2">ATP-binding protein</fullName>
    </submittedName>
</protein>
<organism evidence="2 3">
    <name type="scientific">Sphingosinicella xenopeptidilytica</name>
    <dbReference type="NCBI Taxonomy" id="364098"/>
    <lineage>
        <taxon>Bacteria</taxon>
        <taxon>Pseudomonadati</taxon>
        <taxon>Pseudomonadota</taxon>
        <taxon>Alphaproteobacteria</taxon>
        <taxon>Sphingomonadales</taxon>
        <taxon>Sphingosinicellaceae</taxon>
        <taxon>Sphingosinicella</taxon>
    </lineage>
</organism>
<feature type="region of interest" description="Disordered" evidence="1">
    <location>
        <begin position="557"/>
        <end position="577"/>
    </location>
</feature>
<keyword evidence="3" id="KW-1185">Reference proteome</keyword>
<dbReference type="RefSeq" id="WP_381493456.1">
    <property type="nucleotide sequence ID" value="NZ_JBHTIK010000015.1"/>
</dbReference>